<feature type="transmembrane region" description="Helical" evidence="6">
    <location>
        <begin position="505"/>
        <end position="522"/>
    </location>
</feature>
<protein>
    <submittedName>
        <fullName evidence="8">Major facilitator superfamily transporter</fullName>
    </submittedName>
</protein>
<feature type="transmembrane region" description="Helical" evidence="6">
    <location>
        <begin position="223"/>
        <end position="243"/>
    </location>
</feature>
<feature type="compositionally biased region" description="Acidic residues" evidence="5">
    <location>
        <begin position="336"/>
        <end position="356"/>
    </location>
</feature>
<evidence type="ECO:0000256" key="6">
    <source>
        <dbReference type="SAM" id="Phobius"/>
    </source>
</evidence>
<evidence type="ECO:0000256" key="2">
    <source>
        <dbReference type="ARBA" id="ARBA00022692"/>
    </source>
</evidence>
<evidence type="ECO:0000256" key="1">
    <source>
        <dbReference type="ARBA" id="ARBA00004141"/>
    </source>
</evidence>
<keyword evidence="3 6" id="KW-1133">Transmembrane helix</keyword>
<feature type="transmembrane region" description="Helical" evidence="6">
    <location>
        <begin position="151"/>
        <end position="172"/>
    </location>
</feature>
<feature type="transmembrane region" description="Helical" evidence="6">
    <location>
        <begin position="263"/>
        <end position="280"/>
    </location>
</feature>
<keyword evidence="9" id="KW-1185">Reference proteome</keyword>
<gene>
    <name evidence="8" type="ORF">IV203_003123</name>
</gene>
<reference evidence="8" key="1">
    <citation type="journal article" date="2021" name="Sci. Rep.">
        <title>Diploid genomic architecture of Nitzschia inconspicua, an elite biomass production diatom.</title>
        <authorList>
            <person name="Oliver A."/>
            <person name="Podell S."/>
            <person name="Pinowska A."/>
            <person name="Traller J.C."/>
            <person name="Smith S.R."/>
            <person name="McClure R."/>
            <person name="Beliaev A."/>
            <person name="Bohutskyi P."/>
            <person name="Hill E.A."/>
            <person name="Rabines A."/>
            <person name="Zheng H."/>
            <person name="Allen L.Z."/>
            <person name="Kuo A."/>
            <person name="Grigoriev I.V."/>
            <person name="Allen A.E."/>
            <person name="Hazlebeck D."/>
            <person name="Allen E.E."/>
        </authorList>
    </citation>
    <scope>NUCLEOTIDE SEQUENCE</scope>
    <source>
        <strain evidence="8">Hildebrandi</strain>
    </source>
</reference>
<dbReference type="PANTHER" id="PTHR21576">
    <property type="entry name" value="UNCHARACTERIZED NODULIN-LIKE PROTEIN"/>
    <property type="match status" value="1"/>
</dbReference>
<dbReference type="Pfam" id="PF07690">
    <property type="entry name" value="MFS_1"/>
    <property type="match status" value="1"/>
</dbReference>
<evidence type="ECO:0000256" key="4">
    <source>
        <dbReference type="ARBA" id="ARBA00023136"/>
    </source>
</evidence>
<feature type="region of interest" description="Disordered" evidence="5">
    <location>
        <begin position="1"/>
        <end position="48"/>
    </location>
</feature>
<proteinExistence type="predicted"/>
<dbReference type="InterPro" id="IPR011701">
    <property type="entry name" value="MFS"/>
</dbReference>
<feature type="compositionally biased region" description="Basic and acidic residues" evidence="5">
    <location>
        <begin position="1"/>
        <end position="20"/>
    </location>
</feature>
<dbReference type="Pfam" id="PF06813">
    <property type="entry name" value="Nodulin-like"/>
    <property type="match status" value="1"/>
</dbReference>
<evidence type="ECO:0000313" key="8">
    <source>
        <dbReference type="EMBL" id="KAG7353768.1"/>
    </source>
</evidence>
<feature type="transmembrane region" description="Helical" evidence="6">
    <location>
        <begin position="94"/>
        <end position="112"/>
    </location>
</feature>
<dbReference type="CDD" id="cd06174">
    <property type="entry name" value="MFS"/>
    <property type="match status" value="1"/>
</dbReference>
<evidence type="ECO:0000313" key="9">
    <source>
        <dbReference type="Proteomes" id="UP000693970"/>
    </source>
</evidence>
<evidence type="ECO:0000259" key="7">
    <source>
        <dbReference type="Pfam" id="PF06813"/>
    </source>
</evidence>
<feature type="domain" description="Nodulin-like" evidence="7">
    <location>
        <begin position="64"/>
        <end position="282"/>
    </location>
</feature>
<reference evidence="8" key="2">
    <citation type="submission" date="2021-04" db="EMBL/GenBank/DDBJ databases">
        <authorList>
            <person name="Podell S."/>
        </authorList>
    </citation>
    <scope>NUCLEOTIDE SEQUENCE</scope>
    <source>
        <strain evidence="8">Hildebrandi</strain>
    </source>
</reference>
<evidence type="ECO:0000256" key="3">
    <source>
        <dbReference type="ARBA" id="ARBA00022989"/>
    </source>
</evidence>
<dbReference type="GO" id="GO:0016020">
    <property type="term" value="C:membrane"/>
    <property type="evidence" value="ECO:0007669"/>
    <property type="project" value="UniProtKB-SubCell"/>
</dbReference>
<dbReference type="EMBL" id="JAGRRH010000016">
    <property type="protein sequence ID" value="KAG7353768.1"/>
    <property type="molecule type" value="Genomic_DNA"/>
</dbReference>
<dbReference type="PANTHER" id="PTHR21576:SF158">
    <property type="entry name" value="RIBOSOMAL RNA-PROCESSING PROTEIN 12-LIKE CONSERVED DOMAIN-CONTAINING PROTEIN"/>
    <property type="match status" value="1"/>
</dbReference>
<comment type="subcellular location">
    <subcellularLocation>
        <location evidence="1">Membrane</location>
        <topology evidence="1">Multi-pass membrane protein</topology>
    </subcellularLocation>
</comment>
<keyword evidence="2 6" id="KW-0812">Transmembrane</keyword>
<dbReference type="AlphaFoldDB" id="A0A9K3L198"/>
<feature type="transmembrane region" description="Helical" evidence="6">
    <location>
        <begin position="529"/>
        <end position="549"/>
    </location>
</feature>
<dbReference type="Proteomes" id="UP000693970">
    <property type="component" value="Unassembled WGS sequence"/>
</dbReference>
<keyword evidence="4 6" id="KW-0472">Membrane</keyword>
<dbReference type="OrthoDB" id="410267at2759"/>
<comment type="caution">
    <text evidence="8">The sequence shown here is derived from an EMBL/GenBank/DDBJ whole genome shotgun (WGS) entry which is preliminary data.</text>
</comment>
<feature type="transmembrane region" description="Helical" evidence="6">
    <location>
        <begin position="615"/>
        <end position="633"/>
    </location>
</feature>
<accession>A0A9K3L198</accession>
<feature type="transmembrane region" description="Helical" evidence="6">
    <location>
        <begin position="119"/>
        <end position="139"/>
    </location>
</feature>
<feature type="transmembrane region" description="Helical" evidence="6">
    <location>
        <begin position="300"/>
        <end position="319"/>
    </location>
</feature>
<evidence type="ECO:0000256" key="5">
    <source>
        <dbReference type="SAM" id="MobiDB-lite"/>
    </source>
</evidence>
<name>A0A9K3L198_9STRA</name>
<organism evidence="8 9">
    <name type="scientific">Nitzschia inconspicua</name>
    <dbReference type="NCBI Taxonomy" id="303405"/>
    <lineage>
        <taxon>Eukaryota</taxon>
        <taxon>Sar</taxon>
        <taxon>Stramenopiles</taxon>
        <taxon>Ochrophyta</taxon>
        <taxon>Bacillariophyta</taxon>
        <taxon>Bacillariophyceae</taxon>
        <taxon>Bacillariophycidae</taxon>
        <taxon>Bacillariales</taxon>
        <taxon>Bacillariaceae</taxon>
        <taxon>Nitzschia</taxon>
    </lineage>
</organism>
<dbReference type="GO" id="GO:0022857">
    <property type="term" value="F:transmembrane transporter activity"/>
    <property type="evidence" value="ECO:0007669"/>
    <property type="project" value="InterPro"/>
</dbReference>
<sequence>MTTVHRDEDDHDDDNHRDLVSDGDGDSPLNTSTQLQQQQPSSGTPLPLHQTNVPRVCCAILASITTGGTTYAFGLYGDALKKSLHLTQSQLDTISAVFFSAGLLSFIPGGFADKYGTRLGISIGGVTGALALLSFWVVAKGWIPFLSNDPEIVVMVLSTLSVGIFLSCALVTGSVFKIISCQCGPGSKGSAVGVAKGFVGLGSGAYACIFESIRQPYMTELDFLPMCAFFFIVAASIPSWFILPSKEHETLVPDVLTPLHFRLMYASLMVLAMLIIGNALGQLHGDKTAKSNDAAHPSYFMALLILTAWWGPIVAQAFLPQKNDQRSPMALNTEQDSNDEEDEEETLLNYDGDDGNTNDRISHSQSEMSTGIAMEPILPSRLEAMSDDEFVDEEEAEYDTPQQQQRHDSTFEPVNDKNLMQMLSTSSAWMMLWSATILAGGGTVETNNLGQMVESLGFSKVVVPATLALFSVAQSGGRVITGAISESALNYNTRRCCIDKGIPRPFFFVVASFAAVLSHAMLATATEEVYFVFGVTLSGIAFGMIWPLLVLCVGEIYGTAHVGANYMFYDGVTSAGGTFLLSKVVAQEVYEGHIDPNGSSSTTCYGQACFRETHVVIVILSLTCIVTSAMLQYKTRNVYNKTGSQRLN</sequence>
<dbReference type="InterPro" id="IPR010658">
    <property type="entry name" value="Nodulin-like"/>
</dbReference>
<feature type="region of interest" description="Disordered" evidence="5">
    <location>
        <begin position="325"/>
        <end position="369"/>
    </location>
</feature>
<feature type="compositionally biased region" description="Low complexity" evidence="5">
    <location>
        <begin position="27"/>
        <end position="48"/>
    </location>
</feature>
<feature type="transmembrane region" description="Helical" evidence="6">
    <location>
        <begin position="56"/>
        <end position="74"/>
    </location>
</feature>